<dbReference type="EMBL" id="GBXM01082982">
    <property type="protein sequence ID" value="JAH25595.1"/>
    <property type="molecule type" value="Transcribed_RNA"/>
</dbReference>
<protein>
    <submittedName>
        <fullName evidence="1">Uncharacterized protein</fullName>
    </submittedName>
</protein>
<evidence type="ECO:0000313" key="1">
    <source>
        <dbReference type="EMBL" id="JAH25595.1"/>
    </source>
</evidence>
<reference evidence="1" key="1">
    <citation type="submission" date="2014-11" db="EMBL/GenBank/DDBJ databases">
        <authorList>
            <person name="Amaro Gonzalez C."/>
        </authorList>
    </citation>
    <scope>NUCLEOTIDE SEQUENCE</scope>
</reference>
<proteinExistence type="predicted"/>
<organism evidence="1">
    <name type="scientific">Anguilla anguilla</name>
    <name type="common">European freshwater eel</name>
    <name type="synonym">Muraena anguilla</name>
    <dbReference type="NCBI Taxonomy" id="7936"/>
    <lineage>
        <taxon>Eukaryota</taxon>
        <taxon>Metazoa</taxon>
        <taxon>Chordata</taxon>
        <taxon>Craniata</taxon>
        <taxon>Vertebrata</taxon>
        <taxon>Euteleostomi</taxon>
        <taxon>Actinopterygii</taxon>
        <taxon>Neopterygii</taxon>
        <taxon>Teleostei</taxon>
        <taxon>Anguilliformes</taxon>
        <taxon>Anguillidae</taxon>
        <taxon>Anguilla</taxon>
    </lineage>
</organism>
<name>A0A0E9RAS8_ANGAN</name>
<sequence>MPNFGQKDIHYWLKHIQWKNLKTLVERHNTKALTLFEYFSSFAIAEWLQN</sequence>
<reference evidence="1" key="2">
    <citation type="journal article" date="2015" name="Fish Shellfish Immunol.">
        <title>Early steps in the European eel (Anguilla anguilla)-Vibrio vulnificus interaction in the gills: Role of the RtxA13 toxin.</title>
        <authorList>
            <person name="Callol A."/>
            <person name="Pajuelo D."/>
            <person name="Ebbesson L."/>
            <person name="Teles M."/>
            <person name="MacKenzie S."/>
            <person name="Amaro C."/>
        </authorList>
    </citation>
    <scope>NUCLEOTIDE SEQUENCE</scope>
</reference>
<accession>A0A0E9RAS8</accession>
<dbReference type="AlphaFoldDB" id="A0A0E9RAS8"/>